<sequence length="243" mass="27019">MVEVFSREAPGASMFTAQCQVLDMKPVLSDIPCIKNEQLTLWQADRDAWRRDHPLMAMLADGLALVPVLDDRLATATTDGQSLFFNAAYSAGLNATTRAFLQAHLVWHCVAGHLHEKPHLDGHRWHLACDHEVNALLMLQGFPVCEDTVLFPSRMKQSANDVYDWLSGHPALEREVSLDQLPCLPLASSSLPNAWQRATDPDYRPQPLNEQVESGWQHQAIQAAHHCQTPLDSSGSLPGFLIT</sequence>
<dbReference type="EMBL" id="QPIJ01000102">
    <property type="protein sequence ID" value="RCV85768.1"/>
    <property type="molecule type" value="Genomic_DNA"/>
</dbReference>
<dbReference type="OrthoDB" id="9761650at2"/>
<accession>A0A368TMJ5</accession>
<dbReference type="PANTHER" id="PTHR38730">
    <property type="entry name" value="SLL7028 PROTEIN"/>
    <property type="match status" value="1"/>
</dbReference>
<protein>
    <recommendedName>
        <fullName evidence="1">Putative metallopeptidase domain-containing protein</fullName>
    </recommendedName>
</protein>
<dbReference type="Pfam" id="PF13203">
    <property type="entry name" value="DUF2201_N"/>
    <property type="match status" value="1"/>
</dbReference>
<evidence type="ECO:0000313" key="2">
    <source>
        <dbReference type="EMBL" id="RCV85768.1"/>
    </source>
</evidence>
<dbReference type="Proteomes" id="UP000253204">
    <property type="component" value="Unassembled WGS sequence"/>
</dbReference>
<keyword evidence="3" id="KW-1185">Reference proteome</keyword>
<dbReference type="AlphaFoldDB" id="A0A368TMJ5"/>
<proteinExistence type="predicted"/>
<organism evidence="2 3">
    <name type="scientific">Vreelandella rituensis</name>
    <dbReference type="NCBI Taxonomy" id="2282306"/>
    <lineage>
        <taxon>Bacteria</taxon>
        <taxon>Pseudomonadati</taxon>
        <taxon>Pseudomonadota</taxon>
        <taxon>Gammaproteobacteria</taxon>
        <taxon>Oceanospirillales</taxon>
        <taxon>Halomonadaceae</taxon>
        <taxon>Vreelandella</taxon>
    </lineage>
</organism>
<evidence type="ECO:0000313" key="3">
    <source>
        <dbReference type="Proteomes" id="UP000253204"/>
    </source>
</evidence>
<evidence type="ECO:0000259" key="1">
    <source>
        <dbReference type="Pfam" id="PF13203"/>
    </source>
</evidence>
<name>A0A368TMJ5_9GAMM</name>
<dbReference type="PANTHER" id="PTHR38730:SF1">
    <property type="entry name" value="SLL7028 PROTEIN"/>
    <property type="match status" value="1"/>
</dbReference>
<feature type="domain" description="Putative metallopeptidase" evidence="1">
    <location>
        <begin position="51"/>
        <end position="144"/>
    </location>
</feature>
<dbReference type="InterPro" id="IPR025154">
    <property type="entry name" value="Put_metallopeptidase_dom"/>
</dbReference>
<reference evidence="2 3" key="1">
    <citation type="submission" date="2018-07" db="EMBL/GenBank/DDBJ databases">
        <title>Halomonas rutogse sp. nov., isolated from Lake TangqianCo on Tibetan Plateau.</title>
        <authorList>
            <person name="Lu H."/>
            <person name="Xing P."/>
            <person name="Wu Q."/>
        </authorList>
    </citation>
    <scope>NUCLEOTIDE SEQUENCE [LARGE SCALE GENOMIC DNA]</scope>
    <source>
        <strain evidence="2 3">TQ8S</strain>
    </source>
</reference>
<comment type="caution">
    <text evidence="2">The sequence shown here is derived from an EMBL/GenBank/DDBJ whole genome shotgun (WGS) entry which is preliminary data.</text>
</comment>
<gene>
    <name evidence="2" type="ORF">DU506_20415</name>
</gene>